<dbReference type="Gene3D" id="3.90.180.10">
    <property type="entry name" value="Medium-chain alcohol dehydrogenases, catalytic domain"/>
    <property type="match status" value="1"/>
</dbReference>
<feature type="compositionally biased region" description="Basic and acidic residues" evidence="7">
    <location>
        <begin position="1158"/>
        <end position="1167"/>
    </location>
</feature>
<dbReference type="InterPro" id="IPR049551">
    <property type="entry name" value="PKS_DH_C"/>
</dbReference>
<dbReference type="InterPro" id="IPR050091">
    <property type="entry name" value="PKS_NRPS_Biosynth_Enz"/>
</dbReference>
<keyword evidence="12" id="KW-1185">Reference proteome</keyword>
<dbReference type="GO" id="GO:0071770">
    <property type="term" value="P:DIM/DIP cell wall layer assembly"/>
    <property type="evidence" value="ECO:0007669"/>
    <property type="project" value="TreeGrafter"/>
</dbReference>
<proteinExistence type="predicted"/>
<dbReference type="InterPro" id="IPR020843">
    <property type="entry name" value="ER"/>
</dbReference>
<organism evidence="11 12">
    <name type="scientific">Actinophytocola xinjiangensis</name>
    <dbReference type="NCBI Taxonomy" id="485602"/>
    <lineage>
        <taxon>Bacteria</taxon>
        <taxon>Bacillati</taxon>
        <taxon>Actinomycetota</taxon>
        <taxon>Actinomycetes</taxon>
        <taxon>Pseudonocardiales</taxon>
        <taxon>Pseudonocardiaceae</taxon>
    </lineage>
</organism>
<dbReference type="PANTHER" id="PTHR43775:SF37">
    <property type="entry name" value="SI:DKEY-61P9.11"/>
    <property type="match status" value="1"/>
</dbReference>
<dbReference type="Pfam" id="PF08659">
    <property type="entry name" value="KR"/>
    <property type="match status" value="1"/>
</dbReference>
<dbReference type="GO" id="GO:0016491">
    <property type="term" value="F:oxidoreductase activity"/>
    <property type="evidence" value="ECO:0007669"/>
    <property type="project" value="InterPro"/>
</dbReference>
<dbReference type="InterPro" id="IPR001227">
    <property type="entry name" value="Ac_transferase_dom_sf"/>
</dbReference>
<dbReference type="Gene3D" id="3.40.47.10">
    <property type="match status" value="1"/>
</dbReference>
<dbReference type="SMART" id="SM00825">
    <property type="entry name" value="PKS_KS"/>
    <property type="match status" value="1"/>
</dbReference>
<name>A0A7Z0WQ15_9PSEU</name>
<dbReference type="Gene3D" id="1.10.1200.10">
    <property type="entry name" value="ACP-like"/>
    <property type="match status" value="1"/>
</dbReference>
<feature type="region of interest" description="N-terminal hotdog fold" evidence="6">
    <location>
        <begin position="859"/>
        <end position="980"/>
    </location>
</feature>
<dbReference type="CDD" id="cd00833">
    <property type="entry name" value="PKS"/>
    <property type="match status" value="1"/>
</dbReference>
<comment type="caution">
    <text evidence="11">The sequence shown here is derived from an EMBL/GenBank/DDBJ whole genome shotgun (WGS) entry which is preliminary data.</text>
</comment>
<dbReference type="Gene3D" id="3.40.50.720">
    <property type="entry name" value="NAD(P)-binding Rossmann-like Domain"/>
    <property type="match status" value="3"/>
</dbReference>
<dbReference type="InterPro" id="IPR036736">
    <property type="entry name" value="ACP-like_sf"/>
</dbReference>
<dbReference type="PROSITE" id="PS52019">
    <property type="entry name" value="PKS_MFAS_DH"/>
    <property type="match status" value="1"/>
</dbReference>
<evidence type="ECO:0000313" key="12">
    <source>
        <dbReference type="Proteomes" id="UP000185696"/>
    </source>
</evidence>
<dbReference type="InterPro" id="IPR036291">
    <property type="entry name" value="NAD(P)-bd_dom_sf"/>
</dbReference>
<feature type="domain" description="PKS/mFAS DH" evidence="10">
    <location>
        <begin position="859"/>
        <end position="1138"/>
    </location>
</feature>
<dbReference type="SMART" id="SM00829">
    <property type="entry name" value="PKS_ER"/>
    <property type="match status" value="1"/>
</dbReference>
<feature type="region of interest" description="Disordered" evidence="7">
    <location>
        <begin position="1131"/>
        <end position="1187"/>
    </location>
</feature>
<dbReference type="Gene3D" id="3.30.70.3290">
    <property type="match status" value="1"/>
</dbReference>
<evidence type="ECO:0000256" key="5">
    <source>
        <dbReference type="ARBA" id="ARBA00023315"/>
    </source>
</evidence>
<dbReference type="InterPro" id="IPR016036">
    <property type="entry name" value="Malonyl_transacylase_ACP-bd"/>
</dbReference>
<dbReference type="PROSITE" id="PS00606">
    <property type="entry name" value="KS3_1"/>
    <property type="match status" value="1"/>
</dbReference>
<dbReference type="InterPro" id="IPR014031">
    <property type="entry name" value="Ketoacyl_synth_C"/>
</dbReference>
<dbReference type="GO" id="GO:0005737">
    <property type="term" value="C:cytoplasm"/>
    <property type="evidence" value="ECO:0007669"/>
    <property type="project" value="TreeGrafter"/>
</dbReference>
<dbReference type="Pfam" id="PF16197">
    <property type="entry name" value="KAsynt_C_assoc"/>
    <property type="match status" value="1"/>
</dbReference>
<evidence type="ECO:0000313" key="11">
    <source>
        <dbReference type="EMBL" id="OLF11984.1"/>
    </source>
</evidence>
<evidence type="ECO:0000259" key="8">
    <source>
        <dbReference type="PROSITE" id="PS50075"/>
    </source>
</evidence>
<dbReference type="InterPro" id="IPR018201">
    <property type="entry name" value="Ketoacyl_synth_AS"/>
</dbReference>
<dbReference type="EMBL" id="MSIF01000003">
    <property type="protein sequence ID" value="OLF11984.1"/>
    <property type="molecule type" value="Genomic_DNA"/>
</dbReference>
<dbReference type="PANTHER" id="PTHR43775">
    <property type="entry name" value="FATTY ACID SYNTHASE"/>
    <property type="match status" value="1"/>
</dbReference>
<dbReference type="SUPFAM" id="SSF52151">
    <property type="entry name" value="FabD/lysophospholipase-like"/>
    <property type="match status" value="1"/>
</dbReference>
<feature type="active site" description="Proton donor; for dehydratase activity" evidence="6">
    <location>
        <position position="1054"/>
    </location>
</feature>
<dbReference type="InterPro" id="IPR014043">
    <property type="entry name" value="Acyl_transferase_dom"/>
</dbReference>
<feature type="domain" description="Ketosynthase family 3 (KS3)" evidence="9">
    <location>
        <begin position="3"/>
        <end position="421"/>
    </location>
</feature>
<dbReference type="InterPro" id="IPR049900">
    <property type="entry name" value="PKS_mFAS_DH"/>
</dbReference>
<dbReference type="GO" id="GO:0031177">
    <property type="term" value="F:phosphopantetheine binding"/>
    <property type="evidence" value="ECO:0007669"/>
    <property type="project" value="InterPro"/>
</dbReference>
<evidence type="ECO:0008006" key="13">
    <source>
        <dbReference type="Google" id="ProtNLM"/>
    </source>
</evidence>
<evidence type="ECO:0000256" key="6">
    <source>
        <dbReference type="PROSITE-ProRule" id="PRU01363"/>
    </source>
</evidence>
<dbReference type="InterPro" id="IPR011032">
    <property type="entry name" value="GroES-like_sf"/>
</dbReference>
<dbReference type="Proteomes" id="UP000185696">
    <property type="component" value="Unassembled WGS sequence"/>
</dbReference>
<evidence type="ECO:0000256" key="1">
    <source>
        <dbReference type="ARBA" id="ARBA00022450"/>
    </source>
</evidence>
<feature type="domain" description="Carrier" evidence="8">
    <location>
        <begin position="1959"/>
        <end position="2036"/>
    </location>
</feature>
<dbReference type="InterPro" id="IPR020807">
    <property type="entry name" value="PKS_DH"/>
</dbReference>
<dbReference type="Pfam" id="PF21089">
    <property type="entry name" value="PKS_DH_N"/>
    <property type="match status" value="1"/>
</dbReference>
<dbReference type="SUPFAM" id="SSF53901">
    <property type="entry name" value="Thiolase-like"/>
    <property type="match status" value="1"/>
</dbReference>
<feature type="active site" description="Proton acceptor; for dehydratase activity" evidence="6">
    <location>
        <position position="897"/>
    </location>
</feature>
<evidence type="ECO:0000256" key="4">
    <source>
        <dbReference type="ARBA" id="ARBA00023268"/>
    </source>
</evidence>
<dbReference type="Gene3D" id="3.10.129.110">
    <property type="entry name" value="Polyketide synthase dehydratase"/>
    <property type="match status" value="1"/>
</dbReference>
<evidence type="ECO:0000259" key="9">
    <source>
        <dbReference type="PROSITE" id="PS52004"/>
    </source>
</evidence>
<dbReference type="InterPro" id="IPR032821">
    <property type="entry name" value="PKS_assoc"/>
</dbReference>
<dbReference type="SUPFAM" id="SSF51735">
    <property type="entry name" value="NAD(P)-binding Rossmann-fold domains"/>
    <property type="match status" value="3"/>
</dbReference>
<dbReference type="PROSITE" id="PS52004">
    <property type="entry name" value="KS3_2"/>
    <property type="match status" value="1"/>
</dbReference>
<feature type="region of interest" description="Disordered" evidence="7">
    <location>
        <begin position="1881"/>
        <end position="1959"/>
    </location>
</feature>
<dbReference type="PROSITE" id="PS50075">
    <property type="entry name" value="CARRIER"/>
    <property type="match status" value="1"/>
</dbReference>
<dbReference type="GO" id="GO:0004315">
    <property type="term" value="F:3-oxoacyl-[acyl-carrier-protein] synthase activity"/>
    <property type="evidence" value="ECO:0007669"/>
    <property type="project" value="InterPro"/>
</dbReference>
<dbReference type="SMART" id="SM00827">
    <property type="entry name" value="PKS_AT"/>
    <property type="match status" value="1"/>
</dbReference>
<dbReference type="InterPro" id="IPR014030">
    <property type="entry name" value="Ketoacyl_synth_N"/>
</dbReference>
<dbReference type="InterPro" id="IPR057326">
    <property type="entry name" value="KR_dom"/>
</dbReference>
<keyword evidence="1" id="KW-0596">Phosphopantetheine</keyword>
<dbReference type="Pfam" id="PF00109">
    <property type="entry name" value="ketoacyl-synt"/>
    <property type="match status" value="1"/>
</dbReference>
<evidence type="ECO:0000256" key="7">
    <source>
        <dbReference type="SAM" id="MobiDB-lite"/>
    </source>
</evidence>
<sequence>MSNEPIAVIGIGCRFPGARDAGELWNLLLDGGERIREVPPERFDINLFHDATPQTPGKIVTRCGGFLDGIDQFDAAYFRVSPREAAQLDPQHRLLLETTADALRDAGLTREALGRTGAFVGQISRTYWELLSTRGILDVYSSLGTMGSGASGRLTHAFDLRGPSVSVDTACSSSLVAVHTACRSLRAGECDVAIAGGVSLILGPADSIAYSQANMLAPDGRCKFGSASANGFVRSDGIAAVVLKPLSRAAADGDRVHALILGTSALNDGTGASMMTPSQAGQAAALRAAYADAGIDPAEVGYVEAHGTGTPVGDPVELAAIAEVIGAGRDRPLAVGSVKTNIGHAEAAAGMAGLIKAILCVRHRHIPVSLHAEDLNPAFDWDALPVEVARTARPWPTDGRAVAGVSSTGLSGTNVHVVVAEAPPPRPRATAPDQARLLTLSARDRRALRDLAESTASLLDSGAAPDICHTAGARRDHHEHRLTAVGATADELAERLRAYLAGSPARGLAAATAPGSPPRVVFVFPGQGSQWVGMARELIRTAPAFAATLAECDAAVRAEAGWSPIERLASDAELSSVDVVQPVLWAVEVALAAQWSAWGVRPDAVVGHSMGEVAAACVAGALSLADGAAVICRRSALLTRVSGRGAMASVELTVEQAEAEIGAYADRVSVAVSNSAGSTVLSGDPGALDEIIAGLAGREVFARRVKVDVASHSPRMDELRADLLAALESVRPRAGTVPLMSTVDQREVSGDALTAGYWVRNLREPVMFGAVTRELAGRAPTVFVEMSPHPVLVPALEETVEDAGQGTVVGSLRRDEPELETLLHAVGQAHLAGVRLDWALINPGRHTDLPAYPWQRSRHWFADTPTAHPLLTGLTRSRTGGWTGRLDLTANAYLRDHRVQETAVLPGSAYAELLHAALGGDRGTVELRDVVLHNAIYLDPAPTVLVEITGDQATVSSRPDDTRPWVTNATGTVVRHTPAAPATAAAYLRGVVRDHWSGPDFYGRFAGGGNEWRGAFQGIVRLWRGTDEATAHLAAPPAIVESLPSHTFHPALLDACFQVLVGVIEPADTADSLLLGGFDSLRVYREVPATGLRCRAVRVPGGRPGSVAGDLTVTDREGVVVAEISGLWSRDLTDTPTARPGEPLGQAGDSGGFAGANRADDLGRPEEAGQWVESNGLGGSGQGSDWTVESSRVAGELGRDGSVDELLHEVRWRSAPQLSPDTRLTRWVVFLDDGGIGWDLAARLGGDVVTVAGGDGFRDLGGGHYEIDPASAADYRAVLGVRDDRRCGVVHLWGLDTAGPVDASAVRTVPPLVAAFEEPVDLWLVTRGAQCLDGDPLVVPAQTMLWGLGRSLAAERADVRTVLVDLAAGTRTAAQLAREVGARDDGENQIALRATGRHVARLVRGVTAARHTGQGDPGPGQVAVDVAHVASGVCGGTVVALGAGVAGVTVGDTVVAVAQGPVADARLVFAAPGRLGLAEAVVSLGAHLVAYLGLRELRAGGRVLIHPASGPVGLAAVQYARHLDAEVYATDDDPDRRALLGMAGLRQVGGESTVTGDVLAQTRGRGVDVVLVTRPGEPVPAVLAPGGTGVTAPELAAFAHARPDETATALRRVLALLDAGLLGAIPGQTRGGDPAARFAIRPDGTYLVTGGLGGLGGYACRWLLDNGAGHVLAVGRSAATAPDPRITYARADVTDEDALRSLLAESGLPPVRGVIHAAGVLDFAAFDEYTPGHLDAMLAPKVAGGWAVHRATLGQPLDFFVLYSSGTSVFGSAHTSAYAAANAYLDGLAHHRRLAGLPATSVNWGYWSGAGMVVRLEAARGESVVPTGMSAFGPEEAMPALHTLLTRGAVQATVVAADWPRCAAEPDLARNPLLRDLLTAPTPVRRAAPPTWTAPSPAASESLPTAVATTRPVPPPAPPRRSAGSPRTIPKPAPPARPVAAPPASPRPVRAEEATPATAPARDLSVVLADAVASVMGMSTHDLDVTAPLNTMGFDSLMAGQVRSRVREATGLLVPITRMLSGRSVTELASGLHEQAGNGGAR</sequence>
<dbReference type="InterPro" id="IPR042104">
    <property type="entry name" value="PKS_dehydratase_sf"/>
</dbReference>
<dbReference type="SMART" id="SM00823">
    <property type="entry name" value="PKS_PP"/>
    <property type="match status" value="1"/>
</dbReference>
<dbReference type="Pfam" id="PF02801">
    <property type="entry name" value="Ketoacyl-synt_C"/>
    <property type="match status" value="1"/>
</dbReference>
<keyword evidence="4" id="KW-0511">Multifunctional enzyme</keyword>
<gene>
    <name evidence="11" type="ORF">BLA60_08085</name>
</gene>
<dbReference type="InterPro" id="IPR016039">
    <property type="entry name" value="Thiolase-like"/>
</dbReference>
<evidence type="ECO:0000256" key="3">
    <source>
        <dbReference type="ARBA" id="ARBA00022679"/>
    </source>
</evidence>
<dbReference type="SUPFAM" id="SSF55048">
    <property type="entry name" value="Probable ACP-binding domain of malonyl-CoA ACP transacylase"/>
    <property type="match status" value="1"/>
</dbReference>
<dbReference type="Pfam" id="PF14765">
    <property type="entry name" value="PS-DH"/>
    <property type="match status" value="1"/>
</dbReference>
<reference evidence="11 12" key="1">
    <citation type="submission" date="2016-12" db="EMBL/GenBank/DDBJ databases">
        <title>The draft genome sequence of Actinophytocola xinjiangensis.</title>
        <authorList>
            <person name="Wang W."/>
            <person name="Yuan L."/>
        </authorList>
    </citation>
    <scope>NUCLEOTIDE SEQUENCE [LARGE SCALE GENOMIC DNA]</scope>
    <source>
        <strain evidence="11 12">CGMCC 4.4663</strain>
    </source>
</reference>
<keyword evidence="3" id="KW-0808">Transferase</keyword>
<dbReference type="GO" id="GO:0005886">
    <property type="term" value="C:plasma membrane"/>
    <property type="evidence" value="ECO:0007669"/>
    <property type="project" value="TreeGrafter"/>
</dbReference>
<dbReference type="SMART" id="SM00826">
    <property type="entry name" value="PKS_DH"/>
    <property type="match status" value="1"/>
</dbReference>
<dbReference type="SUPFAM" id="SSF50129">
    <property type="entry name" value="GroES-like"/>
    <property type="match status" value="1"/>
</dbReference>
<dbReference type="GO" id="GO:0006633">
    <property type="term" value="P:fatty acid biosynthetic process"/>
    <property type="evidence" value="ECO:0007669"/>
    <property type="project" value="InterPro"/>
</dbReference>
<dbReference type="InterPro" id="IPR016035">
    <property type="entry name" value="Acyl_Trfase/lysoPLipase"/>
</dbReference>
<keyword evidence="2" id="KW-0597">Phosphoprotein</keyword>
<dbReference type="InterPro" id="IPR020806">
    <property type="entry name" value="PKS_PP-bd"/>
</dbReference>
<dbReference type="Pfam" id="PF00698">
    <property type="entry name" value="Acyl_transf_1"/>
    <property type="match status" value="1"/>
</dbReference>
<feature type="compositionally biased region" description="Pro residues" evidence="7">
    <location>
        <begin position="1929"/>
        <end position="1946"/>
    </location>
</feature>
<evidence type="ECO:0000259" key="10">
    <source>
        <dbReference type="PROSITE" id="PS52019"/>
    </source>
</evidence>
<dbReference type="FunFam" id="3.40.366.10:FF:000002">
    <property type="entry name" value="Probable polyketide synthase 2"/>
    <property type="match status" value="1"/>
</dbReference>
<evidence type="ECO:0000256" key="2">
    <source>
        <dbReference type="ARBA" id="ARBA00022553"/>
    </source>
</evidence>
<feature type="region of interest" description="C-terminal hotdog fold" evidence="6">
    <location>
        <begin position="993"/>
        <end position="1138"/>
    </location>
</feature>
<dbReference type="InterPro" id="IPR009081">
    <property type="entry name" value="PP-bd_ACP"/>
</dbReference>
<feature type="compositionally biased region" description="Low complexity" evidence="7">
    <location>
        <begin position="1881"/>
        <end position="1911"/>
    </location>
</feature>
<dbReference type="Gene3D" id="3.40.366.10">
    <property type="entry name" value="Malonyl-Coenzyme A Acyl Carrier Protein, domain 2"/>
    <property type="match status" value="1"/>
</dbReference>
<keyword evidence="5" id="KW-0012">Acyltransferase</keyword>
<dbReference type="SUPFAM" id="SSF47336">
    <property type="entry name" value="ACP-like"/>
    <property type="match status" value="1"/>
</dbReference>
<dbReference type="InterPro" id="IPR013968">
    <property type="entry name" value="PKS_KR"/>
</dbReference>
<dbReference type="SMART" id="SM00822">
    <property type="entry name" value="PKS_KR"/>
    <property type="match status" value="1"/>
</dbReference>
<accession>A0A7Z0WQ15</accession>
<dbReference type="Pfam" id="PF00550">
    <property type="entry name" value="PP-binding"/>
    <property type="match status" value="1"/>
</dbReference>
<dbReference type="InterPro" id="IPR020841">
    <property type="entry name" value="PKS_Beta-ketoAc_synthase_dom"/>
</dbReference>
<dbReference type="GO" id="GO:0004312">
    <property type="term" value="F:fatty acid synthase activity"/>
    <property type="evidence" value="ECO:0007669"/>
    <property type="project" value="TreeGrafter"/>
</dbReference>
<dbReference type="InterPro" id="IPR049552">
    <property type="entry name" value="PKS_DH_N"/>
</dbReference>
<protein>
    <recommendedName>
        <fullName evidence="13">Acyl transferase domain-containing protein</fullName>
    </recommendedName>
</protein>